<proteinExistence type="predicted"/>
<dbReference type="PROSITE" id="PS51257">
    <property type="entry name" value="PROKAR_LIPOPROTEIN"/>
    <property type="match status" value="1"/>
</dbReference>
<evidence type="ECO:0000313" key="4">
    <source>
        <dbReference type="Proteomes" id="UP001165378"/>
    </source>
</evidence>
<name>A0AA41Q567_9ACTN</name>
<evidence type="ECO:0000256" key="2">
    <source>
        <dbReference type="SAM" id="SignalP"/>
    </source>
</evidence>
<dbReference type="AlphaFoldDB" id="A0AA41Q567"/>
<organism evidence="3 4">
    <name type="scientific">Yinghuangia soli</name>
    <dbReference type="NCBI Taxonomy" id="2908204"/>
    <lineage>
        <taxon>Bacteria</taxon>
        <taxon>Bacillati</taxon>
        <taxon>Actinomycetota</taxon>
        <taxon>Actinomycetes</taxon>
        <taxon>Kitasatosporales</taxon>
        <taxon>Streptomycetaceae</taxon>
        <taxon>Yinghuangia</taxon>
    </lineage>
</organism>
<keyword evidence="4" id="KW-1185">Reference proteome</keyword>
<feature type="signal peptide" evidence="2">
    <location>
        <begin position="1"/>
        <end position="34"/>
    </location>
</feature>
<gene>
    <name evidence="3" type="ORF">LZ495_25750</name>
</gene>
<feature type="chain" id="PRO_5041315682" description="PknH-like extracellular domain-containing protein" evidence="2">
    <location>
        <begin position="35"/>
        <end position="294"/>
    </location>
</feature>
<keyword evidence="2" id="KW-0732">Signal</keyword>
<evidence type="ECO:0000256" key="1">
    <source>
        <dbReference type="SAM" id="MobiDB-lite"/>
    </source>
</evidence>
<dbReference type="EMBL" id="JAKFHA010000017">
    <property type="protein sequence ID" value="MCF2530604.1"/>
    <property type="molecule type" value="Genomic_DNA"/>
</dbReference>
<evidence type="ECO:0008006" key="5">
    <source>
        <dbReference type="Google" id="ProtNLM"/>
    </source>
</evidence>
<evidence type="ECO:0000313" key="3">
    <source>
        <dbReference type="EMBL" id="MCF2530604.1"/>
    </source>
</evidence>
<dbReference type="Proteomes" id="UP001165378">
    <property type="component" value="Unassembled WGS sequence"/>
</dbReference>
<comment type="caution">
    <text evidence="3">The sequence shown here is derived from an EMBL/GenBank/DDBJ whole genome shotgun (WGS) entry which is preliminary data.</text>
</comment>
<accession>A0AA41Q567</accession>
<protein>
    <recommendedName>
        <fullName evidence="5">PknH-like extracellular domain-containing protein</fullName>
    </recommendedName>
</protein>
<sequence length="294" mass="29310">MRTNMSLPRTASRLSRRAAVPVLGLVLVAGTACTSSDDEAGSTAGNAAAATESAAPAPTGADPLPKVEPSVKPKSTAKPPAPGAKPGGVQPGVPATNAQLAAALLGKSELPAADYQVDGADRLMGGPPAAGLAADRVECAVFAQESIHNAGAAEAWAHREYAGKGAAQGARMGITLSGHRGEAGAKLLADVDRALAGCAVPFTVDPVAAGAAASKPEKWSVAPVDNAPLLGDETVAYRVAVQAADGNRTFTVVLIRFGATVAHFAYGGDGSPNHPPYAAFMAAQVQKAKPLLGS</sequence>
<reference evidence="3" key="1">
    <citation type="submission" date="2022-01" db="EMBL/GenBank/DDBJ databases">
        <title>Genome-Based Taxonomic Classification of the Phylum Actinobacteria.</title>
        <authorList>
            <person name="Gao Y."/>
        </authorList>
    </citation>
    <scope>NUCLEOTIDE SEQUENCE</scope>
    <source>
        <strain evidence="3">KLBMP 8922</strain>
    </source>
</reference>
<feature type="region of interest" description="Disordered" evidence="1">
    <location>
        <begin position="35"/>
        <end position="94"/>
    </location>
</feature>
<feature type="compositionally biased region" description="Low complexity" evidence="1">
    <location>
        <begin position="41"/>
        <end position="61"/>
    </location>
</feature>